<evidence type="ECO:0000256" key="2">
    <source>
        <dbReference type="ARBA" id="ARBA00005753"/>
    </source>
</evidence>
<evidence type="ECO:0000256" key="3">
    <source>
        <dbReference type="ARBA" id="ARBA00022553"/>
    </source>
</evidence>
<name>A0A8C9I026_9PRIM</name>
<dbReference type="InterPro" id="IPR018490">
    <property type="entry name" value="cNMP-bd_dom_sf"/>
</dbReference>
<evidence type="ECO:0000256" key="4">
    <source>
        <dbReference type="ARBA" id="ARBA00022566"/>
    </source>
</evidence>
<dbReference type="GO" id="GO:0005829">
    <property type="term" value="C:cytosol"/>
    <property type="evidence" value="ECO:0007669"/>
    <property type="project" value="TreeGrafter"/>
</dbReference>
<dbReference type="InterPro" id="IPR014710">
    <property type="entry name" value="RmlC-like_jellyroll"/>
</dbReference>
<dbReference type="SUPFAM" id="SSF51206">
    <property type="entry name" value="cAMP-binding domain-like"/>
    <property type="match status" value="1"/>
</dbReference>
<keyword evidence="5" id="KW-0677">Repeat</keyword>
<keyword evidence="13" id="KW-1185">Reference proteome</keyword>
<evidence type="ECO:0000313" key="13">
    <source>
        <dbReference type="Proteomes" id="UP000694416"/>
    </source>
</evidence>
<protein>
    <recommendedName>
        <fullName evidence="10">cAMP-dependent protein kinase type I-alpha regulatory subunit</fullName>
    </recommendedName>
</protein>
<dbReference type="InterPro" id="IPR000595">
    <property type="entry name" value="cNMP-bd_dom"/>
</dbReference>
<dbReference type="AlphaFoldDB" id="A0A8C9I026"/>
<evidence type="ECO:0000256" key="5">
    <source>
        <dbReference type="ARBA" id="ARBA00022737"/>
    </source>
</evidence>
<dbReference type="PANTHER" id="PTHR11635:SF129">
    <property type="entry name" value="CAMP-DEPENDENT PROTEIN KINASE TYPE I-ALPHA REGULATORY SUBUNIT"/>
    <property type="match status" value="1"/>
</dbReference>
<dbReference type="GO" id="GO:0005952">
    <property type="term" value="C:cAMP-dependent protein kinase complex"/>
    <property type="evidence" value="ECO:0007669"/>
    <property type="project" value="InterPro"/>
</dbReference>
<comment type="subcellular location">
    <subcellularLocation>
        <location evidence="1">Membrane</location>
    </subcellularLocation>
</comment>
<sequence length="73" mass="8296">MGSTLRKWKMYEEFLSKVSILESLDQREHLMVADTWEPVKFEDWQKIVVQGEPGDEGGLSVILYACSVSFLGG</sequence>
<reference evidence="12" key="1">
    <citation type="submission" date="2025-08" db="UniProtKB">
        <authorList>
            <consortium name="Ensembl"/>
        </authorList>
    </citation>
    <scope>IDENTIFICATION</scope>
</reference>
<keyword evidence="7" id="KW-0472">Membrane</keyword>
<keyword evidence="4" id="KW-0116">cAMP-binding</keyword>
<reference evidence="12" key="2">
    <citation type="submission" date="2025-09" db="UniProtKB">
        <authorList>
            <consortium name="Ensembl"/>
        </authorList>
    </citation>
    <scope>IDENTIFICATION</scope>
</reference>
<dbReference type="Proteomes" id="UP000694416">
    <property type="component" value="Unplaced"/>
</dbReference>
<dbReference type="GO" id="GO:0034236">
    <property type="term" value="F:protein kinase A catalytic subunit binding"/>
    <property type="evidence" value="ECO:0007669"/>
    <property type="project" value="TreeGrafter"/>
</dbReference>
<dbReference type="Ensembl" id="ENSPTET00000041057.1">
    <property type="protein sequence ID" value="ENSPTEP00000029553.1"/>
    <property type="gene ID" value="ENSPTEG00000028942.1"/>
</dbReference>
<evidence type="ECO:0000256" key="8">
    <source>
        <dbReference type="ARBA" id="ARBA00023149"/>
    </source>
</evidence>
<dbReference type="PANTHER" id="PTHR11635">
    <property type="entry name" value="CAMP-DEPENDENT PROTEIN KINASE REGULATORY CHAIN"/>
    <property type="match status" value="1"/>
</dbReference>
<evidence type="ECO:0000256" key="6">
    <source>
        <dbReference type="ARBA" id="ARBA00022741"/>
    </source>
</evidence>
<dbReference type="GO" id="GO:0004862">
    <property type="term" value="F:cAMP-dependent protein kinase inhibitor activity"/>
    <property type="evidence" value="ECO:0007669"/>
    <property type="project" value="TreeGrafter"/>
</dbReference>
<evidence type="ECO:0000256" key="1">
    <source>
        <dbReference type="ARBA" id="ARBA00004370"/>
    </source>
</evidence>
<evidence type="ECO:0000259" key="11">
    <source>
        <dbReference type="PROSITE" id="PS50042"/>
    </source>
</evidence>
<comment type="similarity">
    <text evidence="2">Belongs to the cAMP-dependent kinase regulatory chain family.</text>
</comment>
<accession>A0A8C9I026</accession>
<feature type="domain" description="Cyclic nucleotide-binding" evidence="11">
    <location>
        <begin position="20"/>
        <end position="56"/>
    </location>
</feature>
<dbReference type="PROSITE" id="PS50042">
    <property type="entry name" value="CNMP_BINDING_3"/>
    <property type="match status" value="1"/>
</dbReference>
<keyword evidence="6" id="KW-0547">Nucleotide-binding</keyword>
<keyword evidence="3" id="KW-0597">Phosphoprotein</keyword>
<proteinExistence type="inferred from homology"/>
<evidence type="ECO:0000256" key="10">
    <source>
        <dbReference type="ARBA" id="ARBA00039637"/>
    </source>
</evidence>
<organism evidence="12 13">
    <name type="scientific">Piliocolobus tephrosceles</name>
    <name type="common">Ugandan red Colobus</name>
    <dbReference type="NCBI Taxonomy" id="591936"/>
    <lineage>
        <taxon>Eukaryota</taxon>
        <taxon>Metazoa</taxon>
        <taxon>Chordata</taxon>
        <taxon>Craniata</taxon>
        <taxon>Vertebrata</taxon>
        <taxon>Euteleostomi</taxon>
        <taxon>Mammalia</taxon>
        <taxon>Eutheria</taxon>
        <taxon>Euarchontoglires</taxon>
        <taxon>Primates</taxon>
        <taxon>Haplorrhini</taxon>
        <taxon>Catarrhini</taxon>
        <taxon>Cercopithecidae</taxon>
        <taxon>Colobinae</taxon>
        <taxon>Piliocolobus</taxon>
    </lineage>
</organism>
<evidence type="ECO:0000256" key="7">
    <source>
        <dbReference type="ARBA" id="ARBA00023136"/>
    </source>
</evidence>
<evidence type="ECO:0000313" key="12">
    <source>
        <dbReference type="Ensembl" id="ENSPTEP00000029553.1"/>
    </source>
</evidence>
<dbReference type="GO" id="GO:0030552">
    <property type="term" value="F:cAMP binding"/>
    <property type="evidence" value="ECO:0007669"/>
    <property type="project" value="UniProtKB-KW"/>
</dbReference>
<comment type="function">
    <text evidence="9">Regulatory subunit of the cAMP-dependent protein kinases involved in cAMP signaling in cells.</text>
</comment>
<dbReference type="InterPro" id="IPR050503">
    <property type="entry name" value="cAMP-dep_PK_reg_su-like"/>
</dbReference>
<keyword evidence="8" id="KW-0114">cAMP</keyword>
<evidence type="ECO:0000256" key="9">
    <source>
        <dbReference type="ARBA" id="ARBA00037751"/>
    </source>
</evidence>
<dbReference type="GO" id="GO:0016020">
    <property type="term" value="C:membrane"/>
    <property type="evidence" value="ECO:0007669"/>
    <property type="project" value="UniProtKB-SubCell"/>
</dbReference>
<dbReference type="Gene3D" id="2.60.120.10">
    <property type="entry name" value="Jelly Rolls"/>
    <property type="match status" value="1"/>
</dbReference>